<dbReference type="PANTHER" id="PTHR30069:SF29">
    <property type="entry name" value="HEMOGLOBIN AND HEMOGLOBIN-HAPTOGLOBIN-BINDING PROTEIN 1-RELATED"/>
    <property type="match status" value="1"/>
</dbReference>
<keyword evidence="5 12" id="KW-0732">Signal</keyword>
<dbReference type="InterPro" id="IPR000531">
    <property type="entry name" value="Beta-barrel_TonB"/>
</dbReference>
<feature type="chain" id="PRO_5016460248" evidence="12">
    <location>
        <begin position="19"/>
        <end position="806"/>
    </location>
</feature>
<evidence type="ECO:0000256" key="12">
    <source>
        <dbReference type="SAM" id="SignalP"/>
    </source>
</evidence>
<dbReference type="Pfam" id="PF07715">
    <property type="entry name" value="Plug"/>
    <property type="match status" value="1"/>
</dbReference>
<comment type="caution">
    <text evidence="15">The sequence shown here is derived from an EMBL/GenBank/DDBJ whole genome shotgun (WGS) entry which is preliminary data.</text>
</comment>
<evidence type="ECO:0000313" key="16">
    <source>
        <dbReference type="Proteomes" id="UP000245489"/>
    </source>
</evidence>
<dbReference type="Gene3D" id="2.60.40.1120">
    <property type="entry name" value="Carboxypeptidase-like, regulatory domain"/>
    <property type="match status" value="1"/>
</dbReference>
<comment type="similarity">
    <text evidence="10 11">Belongs to the TonB-dependent receptor family.</text>
</comment>
<dbReference type="PANTHER" id="PTHR30069">
    <property type="entry name" value="TONB-DEPENDENT OUTER MEMBRANE RECEPTOR"/>
    <property type="match status" value="1"/>
</dbReference>
<dbReference type="EMBL" id="QGGO01000012">
    <property type="protein sequence ID" value="PWK26416.1"/>
    <property type="molecule type" value="Genomic_DNA"/>
</dbReference>
<dbReference type="GO" id="GO:0044718">
    <property type="term" value="P:siderophore transmembrane transport"/>
    <property type="evidence" value="ECO:0007669"/>
    <property type="project" value="TreeGrafter"/>
</dbReference>
<keyword evidence="2 10" id="KW-0813">Transport</keyword>
<evidence type="ECO:0000256" key="9">
    <source>
        <dbReference type="ARBA" id="ARBA00023237"/>
    </source>
</evidence>
<keyword evidence="6 11" id="KW-0798">TonB box</keyword>
<evidence type="ECO:0000256" key="1">
    <source>
        <dbReference type="ARBA" id="ARBA00004571"/>
    </source>
</evidence>
<comment type="subcellular location">
    <subcellularLocation>
        <location evidence="1 10">Cell outer membrane</location>
        <topology evidence="1 10">Multi-pass membrane protein</topology>
    </subcellularLocation>
</comment>
<evidence type="ECO:0000256" key="5">
    <source>
        <dbReference type="ARBA" id="ARBA00022729"/>
    </source>
</evidence>
<accession>A0A316E8L8</accession>
<keyword evidence="7 10" id="KW-0472">Membrane</keyword>
<keyword evidence="9 10" id="KW-0998">Cell outer membrane</keyword>
<evidence type="ECO:0000256" key="6">
    <source>
        <dbReference type="ARBA" id="ARBA00023077"/>
    </source>
</evidence>
<evidence type="ECO:0000256" key="7">
    <source>
        <dbReference type="ARBA" id="ARBA00023136"/>
    </source>
</evidence>
<dbReference type="InterPro" id="IPR008969">
    <property type="entry name" value="CarboxyPept-like_regulatory"/>
</dbReference>
<feature type="domain" description="TonB-dependent receptor-like beta-barrel" evidence="13">
    <location>
        <begin position="294"/>
        <end position="762"/>
    </location>
</feature>
<dbReference type="SUPFAM" id="SSF49464">
    <property type="entry name" value="Carboxypeptidase regulatory domain-like"/>
    <property type="match status" value="1"/>
</dbReference>
<dbReference type="SUPFAM" id="SSF56935">
    <property type="entry name" value="Porins"/>
    <property type="match status" value="1"/>
</dbReference>
<gene>
    <name evidence="15" type="ORF">LV89_02587</name>
</gene>
<dbReference type="InterPro" id="IPR037066">
    <property type="entry name" value="Plug_dom_sf"/>
</dbReference>
<dbReference type="GO" id="GO:0009279">
    <property type="term" value="C:cell outer membrane"/>
    <property type="evidence" value="ECO:0007669"/>
    <property type="project" value="UniProtKB-SubCell"/>
</dbReference>
<keyword evidence="3 10" id="KW-1134">Transmembrane beta strand</keyword>
<keyword evidence="4 10" id="KW-0812">Transmembrane</keyword>
<feature type="domain" description="TonB-dependent receptor plug" evidence="14">
    <location>
        <begin position="130"/>
        <end position="224"/>
    </location>
</feature>
<feature type="signal peptide" evidence="12">
    <location>
        <begin position="1"/>
        <end position="18"/>
    </location>
</feature>
<proteinExistence type="inferred from homology"/>
<protein>
    <submittedName>
        <fullName evidence="15">Outer membrane receptor protein involved in Fe transport</fullName>
    </submittedName>
</protein>
<dbReference type="Pfam" id="PF13715">
    <property type="entry name" value="CarbopepD_reg_2"/>
    <property type="match status" value="1"/>
</dbReference>
<reference evidence="15 16" key="1">
    <citation type="submission" date="2018-05" db="EMBL/GenBank/DDBJ databases">
        <title>Genomic Encyclopedia of Archaeal and Bacterial Type Strains, Phase II (KMG-II): from individual species to whole genera.</title>
        <authorList>
            <person name="Goeker M."/>
        </authorList>
    </citation>
    <scope>NUCLEOTIDE SEQUENCE [LARGE SCALE GENOMIC DNA]</scope>
    <source>
        <strain evidence="15 16">DSM 22214</strain>
    </source>
</reference>
<dbReference type="GO" id="GO:0015344">
    <property type="term" value="F:siderophore uptake transmembrane transporter activity"/>
    <property type="evidence" value="ECO:0007669"/>
    <property type="project" value="TreeGrafter"/>
</dbReference>
<dbReference type="InterPro" id="IPR036942">
    <property type="entry name" value="Beta-barrel_TonB_sf"/>
</dbReference>
<dbReference type="RefSeq" id="WP_109743310.1">
    <property type="nucleotide sequence ID" value="NZ_QGGO01000012.1"/>
</dbReference>
<keyword evidence="8 15" id="KW-0675">Receptor</keyword>
<name>A0A316E8L8_9BACT</name>
<dbReference type="InterPro" id="IPR012910">
    <property type="entry name" value="Plug_dom"/>
</dbReference>
<dbReference type="OrthoDB" id="1111684at2"/>
<evidence type="ECO:0000256" key="8">
    <source>
        <dbReference type="ARBA" id="ARBA00023170"/>
    </source>
</evidence>
<evidence type="ECO:0000256" key="3">
    <source>
        <dbReference type="ARBA" id="ARBA00022452"/>
    </source>
</evidence>
<dbReference type="AlphaFoldDB" id="A0A316E8L8"/>
<dbReference type="Pfam" id="PF00593">
    <property type="entry name" value="TonB_dep_Rec_b-barrel"/>
    <property type="match status" value="1"/>
</dbReference>
<evidence type="ECO:0000256" key="4">
    <source>
        <dbReference type="ARBA" id="ARBA00022692"/>
    </source>
</evidence>
<dbReference type="PROSITE" id="PS52016">
    <property type="entry name" value="TONB_DEPENDENT_REC_3"/>
    <property type="match status" value="1"/>
</dbReference>
<dbReference type="Proteomes" id="UP000245489">
    <property type="component" value="Unassembled WGS sequence"/>
</dbReference>
<evidence type="ECO:0000256" key="10">
    <source>
        <dbReference type="PROSITE-ProRule" id="PRU01360"/>
    </source>
</evidence>
<evidence type="ECO:0000259" key="14">
    <source>
        <dbReference type="Pfam" id="PF07715"/>
    </source>
</evidence>
<evidence type="ECO:0000256" key="11">
    <source>
        <dbReference type="RuleBase" id="RU003357"/>
    </source>
</evidence>
<evidence type="ECO:0000259" key="13">
    <source>
        <dbReference type="Pfam" id="PF00593"/>
    </source>
</evidence>
<keyword evidence="16" id="KW-1185">Reference proteome</keyword>
<evidence type="ECO:0000256" key="2">
    <source>
        <dbReference type="ARBA" id="ARBA00022448"/>
    </source>
</evidence>
<dbReference type="Gene3D" id="2.170.130.10">
    <property type="entry name" value="TonB-dependent receptor, plug domain"/>
    <property type="match status" value="1"/>
</dbReference>
<dbReference type="Gene3D" id="2.40.170.20">
    <property type="entry name" value="TonB-dependent receptor, beta-barrel domain"/>
    <property type="match status" value="1"/>
</dbReference>
<evidence type="ECO:0000313" key="15">
    <source>
        <dbReference type="EMBL" id="PWK26416.1"/>
    </source>
</evidence>
<organism evidence="15 16">
    <name type="scientific">Arcicella aurantiaca</name>
    <dbReference type="NCBI Taxonomy" id="591202"/>
    <lineage>
        <taxon>Bacteria</taxon>
        <taxon>Pseudomonadati</taxon>
        <taxon>Bacteroidota</taxon>
        <taxon>Cytophagia</taxon>
        <taxon>Cytophagales</taxon>
        <taxon>Flectobacillaceae</taxon>
        <taxon>Arcicella</taxon>
    </lineage>
</organism>
<dbReference type="InterPro" id="IPR039426">
    <property type="entry name" value="TonB-dep_rcpt-like"/>
</dbReference>
<sequence>MKKTLLLFIFFSSLITHIFSQNTKITISGSVKESGSGELLPGVSVYVQGQKMGTQTNNYGFYSLTVNTNEKITLVFSFVGYLQNVKEITSLKSQTINIELPPENRQLDEVKVLASSPQQQKLSETAQMSQVSIPVQQIKEIPAFMGEKDVLKVLQLMPGVQKGSEGNVGIYVRGGGADQNLLILDDAPVYNAYHLFGFFSVFNGDALKSVELTKGGFPARYGGRLSSVIEMQMKDGNKEKMQVEGGIGLIASRLVVQGPISKNHRSSFLVSGRRTYVDIPAALFIPTQNAGSTYYFYDLNAKVNYDFNNTNRLFLSGYFGRDKGVIADVQLNRTNNAGLNWGNATGTMRWNHIFNEKLFSNVSLIHSSYQFETSIENKGSILTSNTSLYNLSYSSSIRDFGAKVDFDFYPNSQHSIKFGVQATAHRFTPSALVVADSSLNTIRESTDIIDAVESGAYMEDTYRPFSNLRINLGLRFTSFTTNTVSYQNPEPRLSVALTLPNNLAVKASYAKMNQYIHLLSNSGVGLPTDLWVPSTSLVKPERSQQVAFGLAKDLPEKGLTLTLEGYYKKMDNIIAYKEGSTFATLSIDGPQGLARSQVNVIPFEDKVTAGQGWAYGSEFLVQKKAGRLTGWVGYTLSWIRHQFDELNFGKEFWAKYDRRHDASIVGIYQLKPRITLSATWVYGTGNAITLPDATYRSGYKIAGVDQAGVAAINYRGEFRELPDYGERNSYRAAPYHRLDASIQFHKKMKRHERTWEFSVYNLYNRRNPYFYDFKSTNNAATGITTKTLAQYSIFTLLPAFSYSFKF</sequence>